<evidence type="ECO:0000313" key="3">
    <source>
        <dbReference type="Proteomes" id="UP000031163"/>
    </source>
</evidence>
<feature type="region of interest" description="Disordered" evidence="1">
    <location>
        <begin position="13"/>
        <end position="41"/>
    </location>
</feature>
<dbReference type="STRING" id="1031564.CINS_0381"/>
<sequence>MINPVHQNYVAQIATNDLNKTENKESNKAKETQKAEESKVSQIAAKIKSGEYKIDLQATSSAIADSLL</sequence>
<dbReference type="RefSeq" id="WP_039649389.1">
    <property type="nucleotide sequence ID" value="NZ_CP007770.1"/>
</dbReference>
<feature type="compositionally biased region" description="Basic and acidic residues" evidence="1">
    <location>
        <begin position="19"/>
        <end position="39"/>
    </location>
</feature>
<evidence type="ECO:0000256" key="1">
    <source>
        <dbReference type="SAM" id="MobiDB-lite"/>
    </source>
</evidence>
<dbReference type="SUPFAM" id="SSF101498">
    <property type="entry name" value="Anti-sigma factor FlgM"/>
    <property type="match status" value="1"/>
</dbReference>
<dbReference type="GeneID" id="74431196"/>
<dbReference type="Proteomes" id="UP000031163">
    <property type="component" value="Chromosome"/>
</dbReference>
<reference evidence="2 3" key="1">
    <citation type="journal article" date="2014" name="Genome Biol. Evol.">
        <title>Comparative Genomics of the Campylobacter lari Group.</title>
        <authorList>
            <person name="Miller W.G."/>
            <person name="Yee E."/>
            <person name="Chapman M.H."/>
            <person name="Smith T.P."/>
            <person name="Bono J.L."/>
            <person name="Huynh S."/>
            <person name="Parker C.T."/>
            <person name="Vandamme P."/>
            <person name="Luong K."/>
            <person name="Korlach J."/>
        </authorList>
    </citation>
    <scope>NUCLEOTIDE SEQUENCE [LARGE SCALE GENOMIC DNA]</scope>
    <source>
        <strain evidence="2 3">NCTC 12927</strain>
    </source>
</reference>
<name>A0A0A8H0S7_9BACT</name>
<dbReference type="KEGG" id="cis:CINS_0381"/>
<dbReference type="AlphaFoldDB" id="A0A0A8H0S7"/>
<dbReference type="HOGENOM" id="CLU_204427_1_0_7"/>
<proteinExistence type="predicted"/>
<evidence type="ECO:0000313" key="2">
    <source>
        <dbReference type="EMBL" id="AJC87380.1"/>
    </source>
</evidence>
<accession>A0A0A8H0S7</accession>
<dbReference type="InterPro" id="IPR035890">
    <property type="entry name" value="Anti-sigma-28_factor_FlgM_sf"/>
</dbReference>
<organism evidence="2 3">
    <name type="scientific">Campylobacter insulaenigrae NCTC 12927</name>
    <dbReference type="NCBI Taxonomy" id="1031564"/>
    <lineage>
        <taxon>Bacteria</taxon>
        <taxon>Pseudomonadati</taxon>
        <taxon>Campylobacterota</taxon>
        <taxon>Epsilonproteobacteria</taxon>
        <taxon>Campylobacterales</taxon>
        <taxon>Campylobacteraceae</taxon>
        <taxon>Campylobacter</taxon>
    </lineage>
</organism>
<protein>
    <submittedName>
        <fullName evidence="2">Anti-sigma factor FlgM</fullName>
    </submittedName>
</protein>
<dbReference type="EMBL" id="CP007770">
    <property type="protein sequence ID" value="AJC87380.1"/>
    <property type="molecule type" value="Genomic_DNA"/>
</dbReference>
<gene>
    <name evidence="2" type="primary">flgM</name>
    <name evidence="2" type="ORF">CINS_0381</name>
</gene>